<keyword evidence="2" id="KW-1185">Reference proteome</keyword>
<dbReference type="EMBL" id="CP049109">
    <property type="protein sequence ID" value="QIG80117.1"/>
    <property type="molecule type" value="Genomic_DNA"/>
</dbReference>
<dbReference type="Proteomes" id="UP000501568">
    <property type="component" value="Chromosome"/>
</dbReference>
<sequence>MAAFNPVDLTAIKCREATGTLQDFGSLQEPEHGGPSFKIDRLGGGFAIALTIPYEHIEPDGRRWIARLQTARRLGARVEYPQLDLNVGAPGNPTVDGSAAGGTTLPVTGATPRYAVREGQALNVVKGGRSYLYFAAAQTILDGSGEGDILLTTPLRTQLAGGEGINLGKPILEGWLQGDNFSWTLELIRMVGLNFTLKERA</sequence>
<reference evidence="1 2" key="1">
    <citation type="submission" date="2020-02" db="EMBL/GenBank/DDBJ databases">
        <authorList>
            <person name="Zheng R.K."/>
            <person name="Sun C.M."/>
        </authorList>
    </citation>
    <scope>NUCLEOTIDE SEQUENCE [LARGE SCALE GENOMIC DNA]</scope>
    <source>
        <strain evidence="2">zrk23</strain>
    </source>
</reference>
<name>A0A6G6Y5P1_9SPHN</name>
<organism evidence="1 2">
    <name type="scientific">Stakelama tenebrarum</name>
    <dbReference type="NCBI Taxonomy" id="2711215"/>
    <lineage>
        <taxon>Bacteria</taxon>
        <taxon>Pseudomonadati</taxon>
        <taxon>Pseudomonadota</taxon>
        <taxon>Alphaproteobacteria</taxon>
        <taxon>Sphingomonadales</taxon>
        <taxon>Sphingomonadaceae</taxon>
        <taxon>Stakelama</taxon>
    </lineage>
</organism>
<evidence type="ECO:0000313" key="2">
    <source>
        <dbReference type="Proteomes" id="UP000501568"/>
    </source>
</evidence>
<dbReference type="AlphaFoldDB" id="A0A6G6Y5P1"/>
<proteinExistence type="predicted"/>
<accession>A0A6G6Y5P1</accession>
<evidence type="ECO:0000313" key="1">
    <source>
        <dbReference type="EMBL" id="QIG80117.1"/>
    </source>
</evidence>
<gene>
    <name evidence="1" type="ORF">G5C33_10215</name>
</gene>
<dbReference type="RefSeq" id="WP_165327120.1">
    <property type="nucleotide sequence ID" value="NZ_CP049109.1"/>
</dbReference>
<dbReference type="KEGG" id="spzr:G5C33_10215"/>
<protein>
    <submittedName>
        <fullName evidence="1">Uncharacterized protein</fullName>
    </submittedName>
</protein>